<dbReference type="InterPro" id="IPR000058">
    <property type="entry name" value="Znf_AN1"/>
</dbReference>
<dbReference type="AlphaFoldDB" id="A0A2R6WVS9"/>
<dbReference type="InterPro" id="IPR035896">
    <property type="entry name" value="AN1-like_Znf"/>
</dbReference>
<dbReference type="OMA" id="HACPFAG"/>
<name>A0A2R6WVS9_MARPO</name>
<feature type="domain" description="AN1-type" evidence="6">
    <location>
        <begin position="96"/>
        <end position="146"/>
    </location>
</feature>
<evidence type="ECO:0000259" key="6">
    <source>
        <dbReference type="PROSITE" id="PS51039"/>
    </source>
</evidence>
<dbReference type="Proteomes" id="UP000244005">
    <property type="component" value="Unassembled WGS sequence"/>
</dbReference>
<comment type="function">
    <text evidence="1">May be involved in environmental stress response.</text>
</comment>
<evidence type="ECO:0000256" key="3">
    <source>
        <dbReference type="ARBA" id="ARBA00022771"/>
    </source>
</evidence>
<keyword evidence="8" id="KW-1185">Reference proteome</keyword>
<dbReference type="PANTHER" id="PTHR14677:SF20">
    <property type="entry name" value="ZINC FINGER AN1-TYPE CONTAINING 2A-RELATED"/>
    <property type="match status" value="1"/>
</dbReference>
<evidence type="ECO:0000256" key="4">
    <source>
        <dbReference type="ARBA" id="ARBA00022833"/>
    </source>
</evidence>
<dbReference type="Gramene" id="Mp4g16050.1">
    <property type="protein sequence ID" value="Mp4g16050.1.cds"/>
    <property type="gene ID" value="Mp4g16050"/>
</dbReference>
<dbReference type="SMART" id="SM00154">
    <property type="entry name" value="ZnF_AN1"/>
    <property type="match status" value="2"/>
</dbReference>
<keyword evidence="3 5" id="KW-0863">Zinc-finger</keyword>
<dbReference type="PROSITE" id="PS51039">
    <property type="entry name" value="ZF_AN1"/>
    <property type="match status" value="2"/>
</dbReference>
<dbReference type="Gene3D" id="4.10.1110.10">
    <property type="entry name" value="AN1-like Zinc finger"/>
    <property type="match status" value="2"/>
</dbReference>
<dbReference type="GO" id="GO:0005737">
    <property type="term" value="C:cytoplasm"/>
    <property type="evidence" value="ECO:0000318"/>
    <property type="project" value="GO_Central"/>
</dbReference>
<dbReference type="OrthoDB" id="431929at2759"/>
<dbReference type="PANTHER" id="PTHR14677">
    <property type="entry name" value="ARSENITE INDUCUBLE RNA ASSOCIATED PROTEIN AIP-1-RELATED"/>
    <property type="match status" value="1"/>
</dbReference>
<evidence type="ECO:0000256" key="1">
    <source>
        <dbReference type="ARBA" id="ARBA00003732"/>
    </source>
</evidence>
<evidence type="ECO:0000313" key="7">
    <source>
        <dbReference type="EMBL" id="PTQ37958.1"/>
    </source>
</evidence>
<proteinExistence type="predicted"/>
<accession>A0A2R6WVS9</accession>
<keyword evidence="2" id="KW-0479">Metal-binding</keyword>
<protein>
    <recommendedName>
        <fullName evidence="6">AN1-type domain-containing protein</fullName>
    </recommendedName>
</protein>
<evidence type="ECO:0000256" key="2">
    <source>
        <dbReference type="ARBA" id="ARBA00022723"/>
    </source>
</evidence>
<sequence length="191" mass="20977">MSGGTEAFPTLGSHCAEEYCHQLDFLPFTCDSCSKVYCLEHRSYKAHECSKVNLKDNVVIVCPTCTRTVKKVAGESEAVTLKKHNFDGSCSSAGRPAPKARCPVPRCREELLVLNTYSCKSCGSTVCLKHRYPTDHACTTMKNGKFLGALAKRNTSECGSSANSPVNISKGFKTLKDMITRRFDNLSLQVH</sequence>
<dbReference type="Pfam" id="PF01428">
    <property type="entry name" value="zf-AN1"/>
    <property type="match status" value="2"/>
</dbReference>
<feature type="domain" description="AN1-type" evidence="6">
    <location>
        <begin position="9"/>
        <end position="57"/>
    </location>
</feature>
<gene>
    <name evidence="7" type="ORF">MARPO_0054s0070</name>
</gene>
<dbReference type="EMBL" id="KZ772726">
    <property type="protein sequence ID" value="PTQ37958.1"/>
    <property type="molecule type" value="Genomic_DNA"/>
</dbReference>
<reference evidence="8" key="1">
    <citation type="journal article" date="2017" name="Cell">
        <title>Insights into land plant evolution garnered from the Marchantia polymorpha genome.</title>
        <authorList>
            <person name="Bowman J.L."/>
            <person name="Kohchi T."/>
            <person name="Yamato K.T."/>
            <person name="Jenkins J."/>
            <person name="Shu S."/>
            <person name="Ishizaki K."/>
            <person name="Yamaoka S."/>
            <person name="Nishihama R."/>
            <person name="Nakamura Y."/>
            <person name="Berger F."/>
            <person name="Adam C."/>
            <person name="Aki S.S."/>
            <person name="Althoff F."/>
            <person name="Araki T."/>
            <person name="Arteaga-Vazquez M.A."/>
            <person name="Balasubrmanian S."/>
            <person name="Barry K."/>
            <person name="Bauer D."/>
            <person name="Boehm C.R."/>
            <person name="Briginshaw L."/>
            <person name="Caballero-Perez J."/>
            <person name="Catarino B."/>
            <person name="Chen F."/>
            <person name="Chiyoda S."/>
            <person name="Chovatia M."/>
            <person name="Davies K.M."/>
            <person name="Delmans M."/>
            <person name="Demura T."/>
            <person name="Dierschke T."/>
            <person name="Dolan L."/>
            <person name="Dorantes-Acosta A.E."/>
            <person name="Eklund D.M."/>
            <person name="Florent S.N."/>
            <person name="Flores-Sandoval E."/>
            <person name="Fujiyama A."/>
            <person name="Fukuzawa H."/>
            <person name="Galik B."/>
            <person name="Grimanelli D."/>
            <person name="Grimwood J."/>
            <person name="Grossniklaus U."/>
            <person name="Hamada T."/>
            <person name="Haseloff J."/>
            <person name="Hetherington A.J."/>
            <person name="Higo A."/>
            <person name="Hirakawa Y."/>
            <person name="Hundley H.N."/>
            <person name="Ikeda Y."/>
            <person name="Inoue K."/>
            <person name="Inoue S.I."/>
            <person name="Ishida S."/>
            <person name="Jia Q."/>
            <person name="Kakita M."/>
            <person name="Kanazawa T."/>
            <person name="Kawai Y."/>
            <person name="Kawashima T."/>
            <person name="Kennedy M."/>
            <person name="Kinose K."/>
            <person name="Kinoshita T."/>
            <person name="Kohara Y."/>
            <person name="Koide E."/>
            <person name="Komatsu K."/>
            <person name="Kopischke S."/>
            <person name="Kubo M."/>
            <person name="Kyozuka J."/>
            <person name="Lagercrantz U."/>
            <person name="Lin S.S."/>
            <person name="Lindquist E."/>
            <person name="Lipzen A.M."/>
            <person name="Lu C.W."/>
            <person name="De Luna E."/>
            <person name="Martienssen R.A."/>
            <person name="Minamino N."/>
            <person name="Mizutani M."/>
            <person name="Mizutani M."/>
            <person name="Mochizuki N."/>
            <person name="Monte I."/>
            <person name="Mosher R."/>
            <person name="Nagasaki H."/>
            <person name="Nakagami H."/>
            <person name="Naramoto S."/>
            <person name="Nishitani K."/>
            <person name="Ohtani M."/>
            <person name="Okamoto T."/>
            <person name="Okumura M."/>
            <person name="Phillips J."/>
            <person name="Pollak B."/>
            <person name="Reinders A."/>
            <person name="Rovekamp M."/>
            <person name="Sano R."/>
            <person name="Sawa S."/>
            <person name="Schmid M.W."/>
            <person name="Shirakawa M."/>
            <person name="Solano R."/>
            <person name="Spunde A."/>
            <person name="Suetsugu N."/>
            <person name="Sugano S."/>
            <person name="Sugiyama A."/>
            <person name="Sun R."/>
            <person name="Suzuki Y."/>
            <person name="Takenaka M."/>
            <person name="Takezawa D."/>
            <person name="Tomogane H."/>
            <person name="Tsuzuki M."/>
            <person name="Ueda T."/>
            <person name="Umeda M."/>
            <person name="Ward J.M."/>
            <person name="Watanabe Y."/>
            <person name="Yazaki K."/>
            <person name="Yokoyama R."/>
            <person name="Yoshitake Y."/>
            <person name="Yotsui I."/>
            <person name="Zachgo S."/>
            <person name="Schmutz J."/>
        </authorList>
    </citation>
    <scope>NUCLEOTIDE SEQUENCE [LARGE SCALE GENOMIC DNA]</scope>
    <source>
        <strain evidence="8">Tak-1</strain>
    </source>
</reference>
<evidence type="ECO:0000313" key="8">
    <source>
        <dbReference type="Proteomes" id="UP000244005"/>
    </source>
</evidence>
<evidence type="ECO:0000256" key="5">
    <source>
        <dbReference type="PROSITE-ProRule" id="PRU00449"/>
    </source>
</evidence>
<keyword evidence="4" id="KW-0862">Zinc</keyword>
<dbReference type="SUPFAM" id="SSF118310">
    <property type="entry name" value="AN1-like Zinc finger"/>
    <property type="match status" value="2"/>
</dbReference>
<dbReference type="GO" id="GO:0008270">
    <property type="term" value="F:zinc ion binding"/>
    <property type="evidence" value="ECO:0007669"/>
    <property type="project" value="UniProtKB-KW"/>
</dbReference>
<organism evidence="7 8">
    <name type="scientific">Marchantia polymorpha</name>
    <name type="common">Common liverwort</name>
    <name type="synonym">Marchantia aquatica</name>
    <dbReference type="NCBI Taxonomy" id="3197"/>
    <lineage>
        <taxon>Eukaryota</taxon>
        <taxon>Viridiplantae</taxon>
        <taxon>Streptophyta</taxon>
        <taxon>Embryophyta</taxon>
        <taxon>Marchantiophyta</taxon>
        <taxon>Marchantiopsida</taxon>
        <taxon>Marchantiidae</taxon>
        <taxon>Marchantiales</taxon>
        <taxon>Marchantiaceae</taxon>
        <taxon>Marchantia</taxon>
    </lineage>
</organism>